<dbReference type="EMBL" id="CM043018">
    <property type="protein sequence ID" value="KAI4463586.1"/>
    <property type="molecule type" value="Genomic_DNA"/>
</dbReference>
<dbReference type="Proteomes" id="UP001056778">
    <property type="component" value="Chromosome 4"/>
</dbReference>
<gene>
    <name evidence="1" type="ORF">MML48_4g00019087</name>
</gene>
<accession>A0ACB9T9X2</accession>
<reference evidence="1" key="1">
    <citation type="submission" date="2022-04" db="EMBL/GenBank/DDBJ databases">
        <title>Chromosome-scale genome assembly of Holotrichia oblita Faldermann.</title>
        <authorList>
            <person name="Rongchong L."/>
        </authorList>
    </citation>
    <scope>NUCLEOTIDE SEQUENCE</scope>
    <source>
        <strain evidence="1">81SQS9</strain>
    </source>
</reference>
<organism evidence="1 2">
    <name type="scientific">Holotrichia oblita</name>
    <name type="common">Chafer beetle</name>
    <dbReference type="NCBI Taxonomy" id="644536"/>
    <lineage>
        <taxon>Eukaryota</taxon>
        <taxon>Metazoa</taxon>
        <taxon>Ecdysozoa</taxon>
        <taxon>Arthropoda</taxon>
        <taxon>Hexapoda</taxon>
        <taxon>Insecta</taxon>
        <taxon>Pterygota</taxon>
        <taxon>Neoptera</taxon>
        <taxon>Endopterygota</taxon>
        <taxon>Coleoptera</taxon>
        <taxon>Polyphaga</taxon>
        <taxon>Scarabaeiformia</taxon>
        <taxon>Scarabaeidae</taxon>
        <taxon>Melolonthinae</taxon>
        <taxon>Holotrichia</taxon>
    </lineage>
</organism>
<evidence type="ECO:0000313" key="1">
    <source>
        <dbReference type="EMBL" id="KAI4463586.1"/>
    </source>
</evidence>
<sequence>MREPIKISLDRYLFLTFQANKADERKTPCANITRKTQTEKFANYEKNSSITPDKDDDIFSIASPVSATPQESSSEQQSRIPIRASTVPTTRSSKKKTRDDLIEKAFAKLLSSNYDEYDVVGNNVACKLRRMEEDQRAYAEYLINNILFYGYQKKLNSNTDIILDGKLFEDLGLNSQPIYHH</sequence>
<protein>
    <submittedName>
        <fullName evidence="1">Uncharacterized protein</fullName>
    </submittedName>
</protein>
<comment type="caution">
    <text evidence="1">The sequence shown here is derived from an EMBL/GenBank/DDBJ whole genome shotgun (WGS) entry which is preliminary data.</text>
</comment>
<proteinExistence type="predicted"/>
<name>A0ACB9T9X2_HOLOL</name>
<evidence type="ECO:0000313" key="2">
    <source>
        <dbReference type="Proteomes" id="UP001056778"/>
    </source>
</evidence>
<keyword evidence="2" id="KW-1185">Reference proteome</keyword>